<dbReference type="SUPFAM" id="SSF53067">
    <property type="entry name" value="Actin-like ATPase domain"/>
    <property type="match status" value="2"/>
</dbReference>
<evidence type="ECO:0000313" key="3">
    <source>
        <dbReference type="EMBL" id="MDQ0373592.1"/>
    </source>
</evidence>
<dbReference type="Gene3D" id="3.30.420.150">
    <property type="entry name" value="Exopolyphosphatase. Domain 2"/>
    <property type="match status" value="1"/>
</dbReference>
<dbReference type="InterPro" id="IPR043129">
    <property type="entry name" value="ATPase_NBD"/>
</dbReference>
<dbReference type="Proteomes" id="UP001239626">
    <property type="component" value="Unassembled WGS sequence"/>
</dbReference>
<dbReference type="InterPro" id="IPR050273">
    <property type="entry name" value="GppA/Ppx_hydrolase"/>
</dbReference>
<dbReference type="RefSeq" id="WP_307491722.1">
    <property type="nucleotide sequence ID" value="NZ_JAUSVB010000002.1"/>
</dbReference>
<accession>A0ABU0EEG1</accession>
<evidence type="ECO:0000313" key="4">
    <source>
        <dbReference type="Proteomes" id="UP001239626"/>
    </source>
</evidence>
<keyword evidence="3" id="KW-0378">Hydrolase</keyword>
<reference evidence="3 4" key="1">
    <citation type="submission" date="2023-07" db="EMBL/GenBank/DDBJ databases">
        <title>Sorghum-associated microbial communities from plants grown in Nebraska, USA.</title>
        <authorList>
            <person name="Schachtman D."/>
        </authorList>
    </citation>
    <scope>NUCLEOTIDE SEQUENCE [LARGE SCALE GENOMIC DNA]</scope>
    <source>
        <strain evidence="3 4">BE332</strain>
    </source>
</reference>
<feature type="domain" description="Ppx/GppA phosphatase N-terminal" evidence="2">
    <location>
        <begin position="227"/>
        <end position="495"/>
    </location>
</feature>
<dbReference type="InterPro" id="IPR003695">
    <property type="entry name" value="Ppx_GppA_N"/>
</dbReference>
<proteinExistence type="inferred from homology"/>
<dbReference type="PANTHER" id="PTHR30005:SF0">
    <property type="entry name" value="RETROGRADE REGULATION PROTEIN 2"/>
    <property type="match status" value="1"/>
</dbReference>
<dbReference type="EC" id="3.6.1.11" evidence="3"/>
<dbReference type="EMBL" id="JAUSVB010000002">
    <property type="protein sequence ID" value="MDQ0373592.1"/>
    <property type="molecule type" value="Genomic_DNA"/>
</dbReference>
<comment type="caution">
    <text evidence="3">The sequence shown here is derived from an EMBL/GenBank/DDBJ whole genome shotgun (WGS) entry which is preliminary data.</text>
</comment>
<dbReference type="GO" id="GO:0008894">
    <property type="term" value="F:guanosine-5'-triphosphate,3'-diphosphate diphosphatase activity"/>
    <property type="evidence" value="ECO:0007669"/>
    <property type="project" value="UniProtKB-EC"/>
</dbReference>
<comment type="similarity">
    <text evidence="1">Belongs to the GppA/Ppx family.</text>
</comment>
<evidence type="ECO:0000256" key="1">
    <source>
        <dbReference type="ARBA" id="ARBA00007125"/>
    </source>
</evidence>
<gene>
    <name evidence="3" type="ORF">J2X26_001903</name>
</gene>
<dbReference type="Gene3D" id="3.30.420.40">
    <property type="match status" value="1"/>
</dbReference>
<name>A0ABU0EEG1_9CELL</name>
<evidence type="ECO:0000259" key="2">
    <source>
        <dbReference type="Pfam" id="PF02541"/>
    </source>
</evidence>
<dbReference type="GO" id="GO:0004309">
    <property type="term" value="F:exopolyphosphatase activity"/>
    <property type="evidence" value="ECO:0007669"/>
    <property type="project" value="UniProtKB-EC"/>
</dbReference>
<dbReference type="CDD" id="cd24054">
    <property type="entry name" value="ASKHA_NBD_AaPPX-GppA_MtPPX2-like"/>
    <property type="match status" value="1"/>
</dbReference>
<dbReference type="Pfam" id="PF02541">
    <property type="entry name" value="Ppx-GppA"/>
    <property type="match status" value="1"/>
</dbReference>
<protein>
    <submittedName>
        <fullName evidence="3">Exopolyphosphatase/guanosine-5'-triphosphate, 3'-diphosphate pyrophosphatase</fullName>
        <ecNumber evidence="3">3.6.1.11</ecNumber>
        <ecNumber evidence="3">3.6.1.40</ecNumber>
    </submittedName>
</protein>
<organism evidence="3 4">
    <name type="scientific">Cellulomonas humilata</name>
    <dbReference type="NCBI Taxonomy" id="144055"/>
    <lineage>
        <taxon>Bacteria</taxon>
        <taxon>Bacillati</taxon>
        <taxon>Actinomycetota</taxon>
        <taxon>Actinomycetes</taxon>
        <taxon>Micrococcales</taxon>
        <taxon>Cellulomonadaceae</taxon>
        <taxon>Cellulomonas</taxon>
    </lineage>
</organism>
<dbReference type="PANTHER" id="PTHR30005">
    <property type="entry name" value="EXOPOLYPHOSPHATASE"/>
    <property type="match status" value="1"/>
</dbReference>
<dbReference type="EC" id="3.6.1.40" evidence="3"/>
<sequence length="509" mass="54986">MGQTEIIPRWEWRTFGVAFGPAEDFLAGQVPTGTKESDELYLLSVRGDTVKVRDGLMDIKLIREVGLGGLERWEPVLKAPFPLGHSDIAAIFAALREPMPDLAQETYSLEELLRELVDPHPGVRAVPVRKRRVRHTIEGCIGELSEVEVGEWVTRTIAIESEDRDAVVAAVRAVGLGNRVNTSYPRGLGALFDNAPPRYATIDVGTNSVKLHIGQPILGGRWEALVDRAEVTQLGAGLAQTGRVSPAAIERTTQAIRGMVEEAREHLVREIAAVGTAGLRMAENRTEVLESIERATGVSVEVISGDEESRLAYVAALAGLGGSDGAVVVFDTGGGSSQFTFGHGDVVDERFSVDVGAARYTERFGLDRQVSPETLQDALAAIAADLDRLDDRQAPDALVGMGGAMTNLTAVMLGLARYDPVAVQGSVLERAEVERQIETYRSLDADGRRSIVGLQPKRAEVILAGACIVRTVMDKLGMDRLTVSDRGLRHGLIHERFGLGEREAHPRSA</sequence>
<keyword evidence="4" id="KW-1185">Reference proteome</keyword>